<keyword evidence="3" id="KW-0032">Aminotransferase</keyword>
<dbReference type="Gene3D" id="3.40.640.10">
    <property type="entry name" value="Type I PLP-dependent aspartate aminotransferase-like (Major domain)"/>
    <property type="match status" value="1"/>
</dbReference>
<dbReference type="AlphaFoldDB" id="A0A0C9WZ80"/>
<feature type="compositionally biased region" description="Polar residues" evidence="6">
    <location>
        <begin position="1"/>
        <end position="16"/>
    </location>
</feature>
<evidence type="ECO:0000259" key="7">
    <source>
        <dbReference type="Pfam" id="PF00155"/>
    </source>
</evidence>
<dbReference type="GO" id="GO:1901605">
    <property type="term" value="P:alpha-amino acid metabolic process"/>
    <property type="evidence" value="ECO:0007669"/>
    <property type="project" value="TreeGrafter"/>
</dbReference>
<dbReference type="InterPro" id="IPR004839">
    <property type="entry name" value="Aminotransferase_I/II_large"/>
</dbReference>
<dbReference type="PANTHER" id="PTHR42790">
    <property type="entry name" value="AMINOTRANSFERASE"/>
    <property type="match status" value="1"/>
</dbReference>
<dbReference type="InterPro" id="IPR015421">
    <property type="entry name" value="PyrdxlP-dep_Trfase_major"/>
</dbReference>
<dbReference type="HOGENOM" id="CLU_017584_0_6_1"/>
<dbReference type="SUPFAM" id="SSF53383">
    <property type="entry name" value="PLP-dependent transferases"/>
    <property type="match status" value="1"/>
</dbReference>
<name>A0A0C9WZ80_9AGAR</name>
<dbReference type="Pfam" id="PF00155">
    <property type="entry name" value="Aminotran_1_2"/>
    <property type="match status" value="1"/>
</dbReference>
<proteinExistence type="inferred from homology"/>
<gene>
    <name evidence="8" type="ORF">K443DRAFT_680959</name>
</gene>
<dbReference type="CDD" id="cd00609">
    <property type="entry name" value="AAT_like"/>
    <property type="match status" value="1"/>
</dbReference>
<protein>
    <recommendedName>
        <fullName evidence="7">Aminotransferase class I/classII large domain-containing protein</fullName>
    </recommendedName>
</protein>
<reference evidence="9" key="2">
    <citation type="submission" date="2015-01" db="EMBL/GenBank/DDBJ databases">
        <title>Evolutionary Origins and Diversification of the Mycorrhizal Mutualists.</title>
        <authorList>
            <consortium name="DOE Joint Genome Institute"/>
            <consortium name="Mycorrhizal Genomics Consortium"/>
            <person name="Kohler A."/>
            <person name="Kuo A."/>
            <person name="Nagy L.G."/>
            <person name="Floudas D."/>
            <person name="Copeland A."/>
            <person name="Barry K.W."/>
            <person name="Cichocki N."/>
            <person name="Veneault-Fourrey C."/>
            <person name="LaButti K."/>
            <person name="Lindquist E.A."/>
            <person name="Lipzen A."/>
            <person name="Lundell T."/>
            <person name="Morin E."/>
            <person name="Murat C."/>
            <person name="Riley R."/>
            <person name="Ohm R."/>
            <person name="Sun H."/>
            <person name="Tunlid A."/>
            <person name="Henrissat B."/>
            <person name="Grigoriev I.V."/>
            <person name="Hibbett D.S."/>
            <person name="Martin F."/>
        </authorList>
    </citation>
    <scope>NUCLEOTIDE SEQUENCE [LARGE SCALE GENOMIC DNA]</scope>
    <source>
        <strain evidence="9">LaAM-08-1</strain>
    </source>
</reference>
<dbReference type="GO" id="GO:0030170">
    <property type="term" value="F:pyridoxal phosphate binding"/>
    <property type="evidence" value="ECO:0007669"/>
    <property type="project" value="InterPro"/>
</dbReference>
<comment type="cofactor">
    <cofactor evidence="1">
        <name>pyridoxal 5'-phosphate</name>
        <dbReference type="ChEBI" id="CHEBI:597326"/>
    </cofactor>
</comment>
<dbReference type="PANTHER" id="PTHR42790:SF19">
    <property type="entry name" value="KYNURENINE_ALPHA-AMINOADIPATE AMINOTRANSFERASE, MITOCHONDRIAL"/>
    <property type="match status" value="1"/>
</dbReference>
<dbReference type="InterPro" id="IPR015424">
    <property type="entry name" value="PyrdxlP-dep_Trfase"/>
</dbReference>
<feature type="region of interest" description="Disordered" evidence="6">
    <location>
        <begin position="1"/>
        <end position="25"/>
    </location>
</feature>
<dbReference type="Proteomes" id="UP000054477">
    <property type="component" value="Unassembled WGS sequence"/>
</dbReference>
<evidence type="ECO:0000256" key="2">
    <source>
        <dbReference type="ARBA" id="ARBA00007441"/>
    </source>
</evidence>
<dbReference type="OrthoDB" id="691673at2759"/>
<reference evidence="8 9" key="1">
    <citation type="submission" date="2014-04" db="EMBL/GenBank/DDBJ databases">
        <authorList>
            <consortium name="DOE Joint Genome Institute"/>
            <person name="Kuo A."/>
            <person name="Kohler A."/>
            <person name="Nagy L.G."/>
            <person name="Floudas D."/>
            <person name="Copeland A."/>
            <person name="Barry K.W."/>
            <person name="Cichocki N."/>
            <person name="Veneault-Fourrey C."/>
            <person name="LaButti K."/>
            <person name="Lindquist E.A."/>
            <person name="Lipzen A."/>
            <person name="Lundell T."/>
            <person name="Morin E."/>
            <person name="Murat C."/>
            <person name="Sun H."/>
            <person name="Tunlid A."/>
            <person name="Henrissat B."/>
            <person name="Grigoriev I.V."/>
            <person name="Hibbett D.S."/>
            <person name="Martin F."/>
            <person name="Nordberg H.P."/>
            <person name="Cantor M.N."/>
            <person name="Hua S.X."/>
        </authorList>
    </citation>
    <scope>NUCLEOTIDE SEQUENCE [LARGE SCALE GENOMIC DNA]</scope>
    <source>
        <strain evidence="8 9">LaAM-08-1</strain>
    </source>
</reference>
<dbReference type="GO" id="GO:0008483">
    <property type="term" value="F:transaminase activity"/>
    <property type="evidence" value="ECO:0007669"/>
    <property type="project" value="UniProtKB-KW"/>
</dbReference>
<evidence type="ECO:0000313" key="9">
    <source>
        <dbReference type="Proteomes" id="UP000054477"/>
    </source>
</evidence>
<keyword evidence="9" id="KW-1185">Reference proteome</keyword>
<accession>A0A0C9WZ80</accession>
<feature type="domain" description="Aminotransferase class I/classII large" evidence="7">
    <location>
        <begin position="127"/>
        <end position="479"/>
    </location>
</feature>
<dbReference type="STRING" id="1095629.A0A0C9WZ80"/>
<organism evidence="8 9">
    <name type="scientific">Laccaria amethystina LaAM-08-1</name>
    <dbReference type="NCBI Taxonomy" id="1095629"/>
    <lineage>
        <taxon>Eukaryota</taxon>
        <taxon>Fungi</taxon>
        <taxon>Dikarya</taxon>
        <taxon>Basidiomycota</taxon>
        <taxon>Agaricomycotina</taxon>
        <taxon>Agaricomycetes</taxon>
        <taxon>Agaricomycetidae</taxon>
        <taxon>Agaricales</taxon>
        <taxon>Agaricineae</taxon>
        <taxon>Hydnangiaceae</taxon>
        <taxon>Laccaria</taxon>
    </lineage>
</organism>
<keyword evidence="5" id="KW-0663">Pyridoxal phosphate</keyword>
<evidence type="ECO:0000256" key="1">
    <source>
        <dbReference type="ARBA" id="ARBA00001933"/>
    </source>
</evidence>
<dbReference type="EMBL" id="KN838675">
    <property type="protein sequence ID" value="KIJ98165.1"/>
    <property type="molecule type" value="Genomic_DNA"/>
</dbReference>
<evidence type="ECO:0000256" key="3">
    <source>
        <dbReference type="ARBA" id="ARBA00022576"/>
    </source>
</evidence>
<comment type="similarity">
    <text evidence="2">Belongs to the class-I pyridoxal-phosphate-dependent aminotransferase family.</text>
</comment>
<sequence>MSQVSETPANQPQIPTNGKDIKGIGDRIIPHSSVLPVVADVDGDAKAATQLQVKRISPSYYTKFLSDAAKERKPSPIRGLFPLEKTPGLISLLAGKPNPATFPFTSLTFGARSPTDPNKELSLSLDEADLQQGLQYGDTAGLKKLCDWFAGLQTLNHGRKKNEGWRISVGSGSQDLLYKAVTAMVNRGDSVLVESPVYAGVIPLFQNLHCDLIEVETDGEGISSDSLRFILENWPVGKAKPKVLYTVPYGCNPTGMTATLKRRKEVLRLAQEHDFIILEDDPYFYLYYGDTPRYPSYFSLERQELEVGRVLRFDSLSKILSAGIRIGFASGPEALLAAMDSHTATANLQVSSLTQAITFTLLDSWGYDGFMKHTETVANFYRKKRDVFESAMKKHLSGLAEWNTPEAGMFFWFKLLLNDKPDRDETGDSEAAIKTRAFERGVLALPGAVFLPNSRKTAYVRASFSLTGEEDVNEAVQRLRLAILDSRAAAALSVSS</sequence>
<evidence type="ECO:0000256" key="4">
    <source>
        <dbReference type="ARBA" id="ARBA00022679"/>
    </source>
</evidence>
<evidence type="ECO:0000256" key="5">
    <source>
        <dbReference type="ARBA" id="ARBA00022898"/>
    </source>
</evidence>
<evidence type="ECO:0000313" key="8">
    <source>
        <dbReference type="EMBL" id="KIJ98165.1"/>
    </source>
</evidence>
<keyword evidence="4" id="KW-0808">Transferase</keyword>
<dbReference type="InterPro" id="IPR050859">
    <property type="entry name" value="Class-I_PLP-dep_aminotransf"/>
</dbReference>
<evidence type="ECO:0000256" key="6">
    <source>
        <dbReference type="SAM" id="MobiDB-lite"/>
    </source>
</evidence>
<dbReference type="FunFam" id="3.90.1150.10:FF:000166">
    <property type="entry name" value="Kynurenine/alpha-aminoadipate aminotransferase, mitochondrial"/>
    <property type="match status" value="1"/>
</dbReference>